<dbReference type="PROSITE" id="PS50977">
    <property type="entry name" value="HTH_TETR_2"/>
    <property type="match status" value="1"/>
</dbReference>
<evidence type="ECO:0000256" key="1">
    <source>
        <dbReference type="ARBA" id="ARBA00023125"/>
    </source>
</evidence>
<dbReference type="Gene3D" id="1.10.357.10">
    <property type="entry name" value="Tetracycline Repressor, domain 2"/>
    <property type="match status" value="1"/>
</dbReference>
<dbReference type="InterPro" id="IPR009057">
    <property type="entry name" value="Homeodomain-like_sf"/>
</dbReference>
<gene>
    <name evidence="4" type="ORF">EP51_21590</name>
</gene>
<dbReference type="Proteomes" id="UP000028488">
    <property type="component" value="Chromosome"/>
</dbReference>
<dbReference type="RefSeq" id="WP_037228327.1">
    <property type="nucleotide sequence ID" value="NZ_CP008947.1"/>
</dbReference>
<accession>A0A076EMT7</accession>
<reference evidence="4 5" key="1">
    <citation type="submission" date="2014-07" db="EMBL/GenBank/DDBJ databases">
        <title>Genome Sequence of Rhodococcus opacus Strain R7, a Biodegrader of Mono- and Polycyclic Aromatic Hydrocarbons.</title>
        <authorList>
            <person name="Di Gennaro P."/>
            <person name="Zampolli J."/>
            <person name="Presti I."/>
            <person name="Cappelletti M."/>
            <person name="D'Ursi P."/>
            <person name="Orro A."/>
            <person name="Mezzelani A."/>
            <person name="Milanesi L."/>
        </authorList>
    </citation>
    <scope>NUCLEOTIDE SEQUENCE [LARGE SCALE GENOMIC DNA]</scope>
    <source>
        <strain evidence="4 5">R7</strain>
    </source>
</reference>
<dbReference type="SUPFAM" id="SSF48498">
    <property type="entry name" value="Tetracyclin repressor-like, C-terminal domain"/>
    <property type="match status" value="1"/>
</dbReference>
<keyword evidence="1 2" id="KW-0238">DNA-binding</keyword>
<dbReference type="InterPro" id="IPR036271">
    <property type="entry name" value="Tet_transcr_reg_TetR-rel_C_sf"/>
</dbReference>
<dbReference type="eggNOG" id="COG1309">
    <property type="taxonomic scope" value="Bacteria"/>
</dbReference>
<evidence type="ECO:0000259" key="3">
    <source>
        <dbReference type="PROSITE" id="PS50977"/>
    </source>
</evidence>
<sequence length="229" mass="24881">MKCQLRMCDGRHVGRRPGYEEARAVLTNGDDRGRLALVEAAGRCFAELGYERTSEAVIAAAAGVSQAEFSARFASRDDAFRAVAAAVFDTFVEAQRIPVPPDADPRSVLRAATAAFIETVYSSGRLFTMIEDRAAVDPVIGEQLEAAHNRILGRYIRFIERLNQAGIATPCAEPAQLARKLSEAQWTGAARLIGASQDEQRRFIVEMTAASERFIGFGEVADLTVRAAS</sequence>
<dbReference type="PANTHER" id="PTHR30055:SF223">
    <property type="entry name" value="HTH-TYPE TRANSCRIPTIONAL REGULATOR UIDR"/>
    <property type="match status" value="1"/>
</dbReference>
<dbReference type="Pfam" id="PF00440">
    <property type="entry name" value="TetR_N"/>
    <property type="match status" value="1"/>
</dbReference>
<dbReference type="Gene3D" id="1.10.10.60">
    <property type="entry name" value="Homeodomain-like"/>
    <property type="match status" value="1"/>
</dbReference>
<evidence type="ECO:0000313" key="4">
    <source>
        <dbReference type="EMBL" id="AII07106.1"/>
    </source>
</evidence>
<dbReference type="GO" id="GO:0000976">
    <property type="term" value="F:transcription cis-regulatory region binding"/>
    <property type="evidence" value="ECO:0007669"/>
    <property type="project" value="TreeGrafter"/>
</dbReference>
<dbReference type="SUPFAM" id="SSF46689">
    <property type="entry name" value="Homeodomain-like"/>
    <property type="match status" value="1"/>
</dbReference>
<dbReference type="EMBL" id="CP008947">
    <property type="protein sequence ID" value="AII07106.1"/>
    <property type="molecule type" value="Genomic_DNA"/>
</dbReference>
<evidence type="ECO:0000256" key="2">
    <source>
        <dbReference type="PROSITE-ProRule" id="PRU00335"/>
    </source>
</evidence>
<proteinExistence type="predicted"/>
<name>A0A076EMT7_RHOOP</name>
<dbReference type="PANTHER" id="PTHR30055">
    <property type="entry name" value="HTH-TYPE TRANSCRIPTIONAL REGULATOR RUTR"/>
    <property type="match status" value="1"/>
</dbReference>
<dbReference type="InterPro" id="IPR001647">
    <property type="entry name" value="HTH_TetR"/>
</dbReference>
<feature type="domain" description="HTH tetR-type" evidence="3">
    <location>
        <begin position="31"/>
        <end position="91"/>
    </location>
</feature>
<dbReference type="AlphaFoldDB" id="A0A076EMT7"/>
<dbReference type="InterPro" id="IPR050109">
    <property type="entry name" value="HTH-type_TetR-like_transc_reg"/>
</dbReference>
<protein>
    <submittedName>
        <fullName evidence="4">TetR family transcriptional regulator</fullName>
    </submittedName>
</protein>
<dbReference type="GO" id="GO:0003700">
    <property type="term" value="F:DNA-binding transcription factor activity"/>
    <property type="evidence" value="ECO:0007669"/>
    <property type="project" value="TreeGrafter"/>
</dbReference>
<organism evidence="4 5">
    <name type="scientific">Rhodococcus opacus</name>
    <name type="common">Nocardia opaca</name>
    <dbReference type="NCBI Taxonomy" id="37919"/>
    <lineage>
        <taxon>Bacteria</taxon>
        <taxon>Bacillati</taxon>
        <taxon>Actinomycetota</taxon>
        <taxon>Actinomycetes</taxon>
        <taxon>Mycobacteriales</taxon>
        <taxon>Nocardiaceae</taxon>
        <taxon>Rhodococcus</taxon>
    </lineage>
</organism>
<evidence type="ECO:0000313" key="5">
    <source>
        <dbReference type="Proteomes" id="UP000028488"/>
    </source>
</evidence>
<feature type="DNA-binding region" description="H-T-H motif" evidence="2">
    <location>
        <begin position="54"/>
        <end position="73"/>
    </location>
</feature>